<evidence type="ECO:0000256" key="5">
    <source>
        <dbReference type="ARBA" id="ARBA00022989"/>
    </source>
</evidence>
<dbReference type="NCBIfam" id="NF045973">
    <property type="entry name" value="conju_CD1115"/>
    <property type="match status" value="1"/>
</dbReference>
<dbReference type="RefSeq" id="WP_118897581.1">
    <property type="nucleotide sequence ID" value="NZ_QOCV01000003.1"/>
</dbReference>
<dbReference type="Proteomes" id="UP000265862">
    <property type="component" value="Unassembled WGS sequence"/>
</dbReference>
<evidence type="ECO:0000256" key="8">
    <source>
        <dbReference type="SAM" id="Phobius"/>
    </source>
</evidence>
<evidence type="ECO:0000256" key="7">
    <source>
        <dbReference type="SAM" id="MobiDB-lite"/>
    </source>
</evidence>
<dbReference type="PANTHER" id="PTHR37937:SF1">
    <property type="entry name" value="CONJUGATIVE TRANSFER: DNA TRANSPORT"/>
    <property type="match status" value="1"/>
</dbReference>
<evidence type="ECO:0000256" key="1">
    <source>
        <dbReference type="ARBA" id="ARBA00004651"/>
    </source>
</evidence>
<accession>A0A396SWN6</accession>
<dbReference type="Pfam" id="PF12696">
    <property type="entry name" value="TraG-D_C"/>
    <property type="match status" value="1"/>
</dbReference>
<feature type="transmembrane region" description="Helical" evidence="8">
    <location>
        <begin position="107"/>
        <end position="127"/>
    </location>
</feature>
<evidence type="ECO:0000256" key="2">
    <source>
        <dbReference type="ARBA" id="ARBA00008806"/>
    </source>
</evidence>
<evidence type="ECO:0000256" key="4">
    <source>
        <dbReference type="ARBA" id="ARBA00022692"/>
    </source>
</evidence>
<evidence type="ECO:0000313" key="11">
    <source>
        <dbReference type="Proteomes" id="UP000265862"/>
    </source>
</evidence>
<dbReference type="SUPFAM" id="SSF52540">
    <property type="entry name" value="P-loop containing nucleoside triphosphate hydrolases"/>
    <property type="match status" value="1"/>
</dbReference>
<dbReference type="Pfam" id="PF02534">
    <property type="entry name" value="T4SS-DNA_transf"/>
    <property type="match status" value="1"/>
</dbReference>
<dbReference type="InterPro" id="IPR051539">
    <property type="entry name" value="T4SS-coupling_protein"/>
</dbReference>
<comment type="caution">
    <text evidence="10">The sequence shown here is derived from an EMBL/GenBank/DDBJ whole genome shotgun (WGS) entry which is preliminary data.</text>
</comment>
<keyword evidence="5 8" id="KW-1133">Transmembrane helix</keyword>
<dbReference type="InterPro" id="IPR003688">
    <property type="entry name" value="TraG/VirD4"/>
</dbReference>
<evidence type="ECO:0000256" key="3">
    <source>
        <dbReference type="ARBA" id="ARBA00022475"/>
    </source>
</evidence>
<dbReference type="AlphaFoldDB" id="A0A396SWN6"/>
<feature type="domain" description="TraD/TraG TraM recognition site" evidence="9">
    <location>
        <begin position="589"/>
        <end position="707"/>
    </location>
</feature>
<keyword evidence="3" id="KW-1003">Cell membrane</keyword>
<dbReference type="GO" id="GO:0005886">
    <property type="term" value="C:plasma membrane"/>
    <property type="evidence" value="ECO:0007669"/>
    <property type="project" value="UniProtKB-SubCell"/>
</dbReference>
<evidence type="ECO:0000259" key="9">
    <source>
        <dbReference type="Pfam" id="PF12696"/>
    </source>
</evidence>
<name>A0A396SWN6_9LACO</name>
<evidence type="ECO:0000313" key="10">
    <source>
        <dbReference type="EMBL" id="RHW55050.1"/>
    </source>
</evidence>
<dbReference type="PANTHER" id="PTHR37937">
    <property type="entry name" value="CONJUGATIVE TRANSFER: DNA TRANSPORT"/>
    <property type="match status" value="1"/>
</dbReference>
<dbReference type="InterPro" id="IPR027417">
    <property type="entry name" value="P-loop_NTPase"/>
</dbReference>
<dbReference type="EMBL" id="QOCV01000003">
    <property type="protein sequence ID" value="RHW55050.1"/>
    <property type="molecule type" value="Genomic_DNA"/>
</dbReference>
<sequence>MKLNRVSNFLDTAQNKIRKLSKRRPDGEQLPSPEKIQVGQGMISKKTIILTIMVFLLLLYADNSLHWLGILLKEQSKKGIGHFSFPLAKAFELGLNPLICKVNFKEIFVLLIGSAILTIFVLIKAGAGINGGMVSNIAYGQKGDSRFTTLKEIKEQYKAIPDKDKRFPGYGGIPISHYGKQYYIDDDSVNNIVVGTSRSGKGEMIVIPFIDNLSRAENQSSMIVYDPKKELYDASAATLKKRGYEVYLLDLGKQMNSMSYNPLDIIVKQVEKGENPSQLINSLTYQIMLKKDKGVNEWAYKDGQGEINGAIYELIKYCLDPNNFPDKKKHPERITLYNAIDFIIEAGTVNWYEQISDNKVKTHNALDDYFTHLPQGSYAKQQYAAVASSGSKGQATINSVLNEQLKSFQDPGNACLTSMNSFELKSIGFPKYFSFRLPKKYASTKMLLRFRKAATKDSPESKIIAEHKIKSNYTGFVEYNFDDKLVSGDWAELSYESSEGKQLHSVFSIKLADFNGKQGEHDAIIKTLYNELEVTDFRLAYSEKPIAVFMATPDYDDSNSTIATFFINQLYTELAKQCEIVPNHKTFRRVHFILDEFGNLKPIENMDKIMTVSAGRNIDYSLFLQSFEQLNTYYGKLATTIKEQGQNQFLIKCINNQTNVEFSKAAGQRTVEAGSSGNSNTGTTRSINYNVRAEAESLITPSRLQQMLEGEDLILRAVHRQDKWGNRVRPYPIFNTKKTMLPYAHTFLKDSFDPTNELVDVECLHKNLKLKDLQIDFVDFLSKSATAESVEAYKNSIGQANDQENDKKENTDNKEKEDKDMGNEYTGPISDDQMIGKNPTEAEEEKRANSDFARSVDGYMTENEIDFKLANKILNYFDNDQFEKIKAALNSIEDDEVREDLEKEYQKEFKTE</sequence>
<protein>
    <submittedName>
        <fullName evidence="10">Conjugal transfer protein</fullName>
    </submittedName>
</protein>
<comment type="subcellular location">
    <subcellularLocation>
        <location evidence="1">Cell membrane</location>
        <topology evidence="1">Multi-pass membrane protein</topology>
    </subcellularLocation>
</comment>
<reference evidence="10 11" key="1">
    <citation type="submission" date="2018-07" db="EMBL/GenBank/DDBJ databases">
        <title>Genome sequences of six Lactobacillus spp. isolated from bumble bee guts.</title>
        <authorList>
            <person name="Motta E.V.S."/>
            <person name="Moran N.A."/>
        </authorList>
    </citation>
    <scope>NUCLEOTIDE SEQUENCE [LARGE SCALE GENOMIC DNA]</scope>
    <source>
        <strain evidence="10 11">OCC3</strain>
    </source>
</reference>
<proteinExistence type="inferred from homology"/>
<evidence type="ECO:0000256" key="6">
    <source>
        <dbReference type="ARBA" id="ARBA00023136"/>
    </source>
</evidence>
<dbReference type="CDD" id="cd01127">
    <property type="entry name" value="TrwB_TraG_TraD_VirD4"/>
    <property type="match status" value="2"/>
</dbReference>
<dbReference type="InterPro" id="IPR032689">
    <property type="entry name" value="TraG-D_C"/>
</dbReference>
<feature type="compositionally biased region" description="Basic and acidic residues" evidence="7">
    <location>
        <begin position="804"/>
        <end position="822"/>
    </location>
</feature>
<gene>
    <name evidence="10" type="ORF">DS835_01365</name>
</gene>
<feature type="transmembrane region" description="Helical" evidence="8">
    <location>
        <begin position="48"/>
        <end position="72"/>
    </location>
</feature>
<organism evidence="10 11">
    <name type="scientific">Lactobacillus bombicola</name>
    <dbReference type="NCBI Taxonomy" id="1505723"/>
    <lineage>
        <taxon>Bacteria</taxon>
        <taxon>Bacillati</taxon>
        <taxon>Bacillota</taxon>
        <taxon>Bacilli</taxon>
        <taxon>Lactobacillales</taxon>
        <taxon>Lactobacillaceae</taxon>
        <taxon>Lactobacillus</taxon>
    </lineage>
</organism>
<comment type="similarity">
    <text evidence="2">Belongs to the VirD4/TraG family.</text>
</comment>
<keyword evidence="6 8" id="KW-0472">Membrane</keyword>
<feature type="region of interest" description="Disordered" evidence="7">
    <location>
        <begin position="794"/>
        <end position="848"/>
    </location>
</feature>
<dbReference type="Gene3D" id="3.40.50.300">
    <property type="entry name" value="P-loop containing nucleotide triphosphate hydrolases"/>
    <property type="match status" value="1"/>
</dbReference>
<keyword evidence="4 8" id="KW-0812">Transmembrane</keyword>